<dbReference type="Pfam" id="PF00891">
    <property type="entry name" value="Methyltransf_2"/>
    <property type="match status" value="1"/>
</dbReference>
<feature type="domain" description="O-methyltransferase C-terminal" evidence="6">
    <location>
        <begin position="136"/>
        <end position="346"/>
    </location>
</feature>
<protein>
    <submittedName>
        <fullName evidence="8">Uncharacterized protein</fullName>
    </submittedName>
</protein>
<evidence type="ECO:0000313" key="9">
    <source>
        <dbReference type="Proteomes" id="UP001172457"/>
    </source>
</evidence>
<organism evidence="8 9">
    <name type="scientific">Centaurea solstitialis</name>
    <name type="common">yellow star-thistle</name>
    <dbReference type="NCBI Taxonomy" id="347529"/>
    <lineage>
        <taxon>Eukaryota</taxon>
        <taxon>Viridiplantae</taxon>
        <taxon>Streptophyta</taxon>
        <taxon>Embryophyta</taxon>
        <taxon>Tracheophyta</taxon>
        <taxon>Spermatophyta</taxon>
        <taxon>Magnoliopsida</taxon>
        <taxon>eudicotyledons</taxon>
        <taxon>Gunneridae</taxon>
        <taxon>Pentapetalae</taxon>
        <taxon>asterids</taxon>
        <taxon>campanulids</taxon>
        <taxon>Asterales</taxon>
        <taxon>Asteraceae</taxon>
        <taxon>Carduoideae</taxon>
        <taxon>Cardueae</taxon>
        <taxon>Centaureinae</taxon>
        <taxon>Centaurea</taxon>
    </lineage>
</organism>
<reference evidence="8" key="1">
    <citation type="submission" date="2023-03" db="EMBL/GenBank/DDBJ databases">
        <title>Chromosome-scale reference genome and RAD-based genetic map of yellow starthistle (Centaurea solstitialis) reveal putative structural variation and QTLs associated with invader traits.</title>
        <authorList>
            <person name="Reatini B."/>
            <person name="Cang F.A."/>
            <person name="Jiang Q."/>
            <person name="Mckibben M.T.W."/>
            <person name="Barker M.S."/>
            <person name="Rieseberg L.H."/>
            <person name="Dlugosch K.M."/>
        </authorList>
    </citation>
    <scope>NUCLEOTIDE SEQUENCE</scope>
    <source>
        <strain evidence="8">CAN-66</strain>
        <tissue evidence="8">Leaf</tissue>
    </source>
</reference>
<dbReference type="InterPro" id="IPR036388">
    <property type="entry name" value="WH-like_DNA-bd_sf"/>
</dbReference>
<keyword evidence="9" id="KW-1185">Reference proteome</keyword>
<dbReference type="InterPro" id="IPR001077">
    <property type="entry name" value="COMT_C"/>
</dbReference>
<dbReference type="InterPro" id="IPR016461">
    <property type="entry name" value="COMT-like"/>
</dbReference>
<evidence type="ECO:0000256" key="4">
    <source>
        <dbReference type="ARBA" id="ARBA00034481"/>
    </source>
</evidence>
<dbReference type="Gene3D" id="1.10.10.10">
    <property type="entry name" value="Winged helix-like DNA-binding domain superfamily/Winged helix DNA-binding domain"/>
    <property type="match status" value="1"/>
</dbReference>
<evidence type="ECO:0000256" key="2">
    <source>
        <dbReference type="ARBA" id="ARBA00022679"/>
    </source>
</evidence>
<feature type="domain" description="O-methyltransferase dimerisation" evidence="7">
    <location>
        <begin position="27"/>
        <end position="113"/>
    </location>
</feature>
<evidence type="ECO:0000259" key="7">
    <source>
        <dbReference type="Pfam" id="PF08100"/>
    </source>
</evidence>
<accession>A0AA38U1Y8</accession>
<dbReference type="GO" id="GO:0008171">
    <property type="term" value="F:O-methyltransferase activity"/>
    <property type="evidence" value="ECO:0007669"/>
    <property type="project" value="InterPro"/>
</dbReference>
<proteinExistence type="inferred from homology"/>
<dbReference type="Gene3D" id="3.40.50.150">
    <property type="entry name" value="Vaccinia Virus protein VP39"/>
    <property type="match status" value="1"/>
</dbReference>
<dbReference type="EMBL" id="JARYMX010000001">
    <property type="protein sequence ID" value="KAJ9565045.1"/>
    <property type="molecule type" value="Genomic_DNA"/>
</dbReference>
<sequence length="367" mass="40716">MESLEEGPKMSNEEEGQKIVREIRSVIVLPMVVKTAIELDLFEIMAKTPGARFSSCDLASNLPSQTPQTPYLLERILRFLATQSILESTIETDEHGNSKSLYSMTPVSNHFVRDQDGSSSGSLLLLIYDKVLLDCWHHLKYVVTDGGIPFNKAHGVNAFEYQAKDKRFNQVFNKAMYDNTRIVMKSILEKYKGFEGVKELVDVGGGLGASIELIISKYPNIKGINFDLPHVIKDATPSPGVEHVGGDMFERVPKGDVIFMKWILHDWGDDYCIKLLKNCWEALPEDGKVVVVEGVIPDPEYQPTNAADYASAKAAVSGDMIMLIANPGGKERTGKEFDALAKEGGFTSTKIVCEGSTFSIMEFYKNV</sequence>
<evidence type="ECO:0000256" key="3">
    <source>
        <dbReference type="ARBA" id="ARBA00022691"/>
    </source>
</evidence>
<dbReference type="Pfam" id="PF08100">
    <property type="entry name" value="Dimerisation"/>
    <property type="match status" value="1"/>
</dbReference>
<dbReference type="FunFam" id="1.10.10.10:FF:000357">
    <property type="entry name" value="Caffeic acid 3-O-methyltransferase"/>
    <property type="match status" value="1"/>
</dbReference>
<dbReference type="GO" id="GO:0046983">
    <property type="term" value="F:protein dimerization activity"/>
    <property type="evidence" value="ECO:0007669"/>
    <property type="project" value="InterPro"/>
</dbReference>
<dbReference type="PIRSF" id="PIRSF005739">
    <property type="entry name" value="O-mtase"/>
    <property type="match status" value="1"/>
</dbReference>
<dbReference type="InterPro" id="IPR029063">
    <property type="entry name" value="SAM-dependent_MTases_sf"/>
</dbReference>
<dbReference type="InterPro" id="IPR036390">
    <property type="entry name" value="WH_DNA-bd_sf"/>
</dbReference>
<dbReference type="PROSITE" id="PS51683">
    <property type="entry name" value="SAM_OMT_II"/>
    <property type="match status" value="1"/>
</dbReference>
<dbReference type="SUPFAM" id="SSF53335">
    <property type="entry name" value="S-adenosyl-L-methionine-dependent methyltransferases"/>
    <property type="match status" value="1"/>
</dbReference>
<dbReference type="AlphaFoldDB" id="A0AA38U1Y8"/>
<feature type="active site" description="Proton acceptor" evidence="5">
    <location>
        <position position="265"/>
    </location>
</feature>
<dbReference type="SUPFAM" id="SSF46785">
    <property type="entry name" value="Winged helix' DNA-binding domain"/>
    <property type="match status" value="1"/>
</dbReference>
<dbReference type="PANTHER" id="PTHR11746">
    <property type="entry name" value="O-METHYLTRANSFERASE"/>
    <property type="match status" value="1"/>
</dbReference>
<evidence type="ECO:0000256" key="1">
    <source>
        <dbReference type="ARBA" id="ARBA00022603"/>
    </source>
</evidence>
<dbReference type="GO" id="GO:0009805">
    <property type="term" value="P:coumarin biosynthetic process"/>
    <property type="evidence" value="ECO:0007669"/>
    <property type="project" value="UniProtKB-ARBA"/>
</dbReference>
<gene>
    <name evidence="8" type="ORF">OSB04_001011</name>
</gene>
<keyword evidence="2" id="KW-0808">Transferase</keyword>
<dbReference type="GO" id="GO:0032259">
    <property type="term" value="P:methylation"/>
    <property type="evidence" value="ECO:0007669"/>
    <property type="project" value="UniProtKB-KW"/>
</dbReference>
<name>A0AA38U1Y8_9ASTR</name>
<keyword evidence="3" id="KW-0949">S-adenosyl-L-methionine</keyword>
<comment type="caution">
    <text evidence="8">The sequence shown here is derived from an EMBL/GenBank/DDBJ whole genome shotgun (WGS) entry which is preliminary data.</text>
</comment>
<evidence type="ECO:0000259" key="6">
    <source>
        <dbReference type="Pfam" id="PF00891"/>
    </source>
</evidence>
<evidence type="ECO:0000256" key="5">
    <source>
        <dbReference type="PIRSR" id="PIRSR005739-1"/>
    </source>
</evidence>
<dbReference type="Proteomes" id="UP001172457">
    <property type="component" value="Chromosome 1"/>
</dbReference>
<dbReference type="FunFam" id="3.40.50.150:FF:000061">
    <property type="entry name" value="Caffeic acid O-methyltransferase"/>
    <property type="match status" value="1"/>
</dbReference>
<dbReference type="InterPro" id="IPR012967">
    <property type="entry name" value="COMT_dimerisation"/>
</dbReference>
<dbReference type="GO" id="GO:0008757">
    <property type="term" value="F:S-adenosylmethionine-dependent methyltransferase activity"/>
    <property type="evidence" value="ECO:0007669"/>
    <property type="project" value="UniProtKB-ARBA"/>
</dbReference>
<comment type="similarity">
    <text evidence="4">Belongs to the class I-like SAM-binding methyltransferase superfamily. Cation-independent O-methyltransferase family. COMT subfamily.</text>
</comment>
<keyword evidence="1" id="KW-0489">Methyltransferase</keyword>
<evidence type="ECO:0000313" key="8">
    <source>
        <dbReference type="EMBL" id="KAJ9565045.1"/>
    </source>
</evidence>